<dbReference type="PANTHER" id="PTHR11579">
    <property type="entry name" value="PROTEIN-L-ISOASPARTATE O-METHYLTRANSFERASE"/>
    <property type="match status" value="1"/>
</dbReference>
<feature type="region of interest" description="Disordered" evidence="2">
    <location>
        <begin position="381"/>
        <end position="434"/>
    </location>
</feature>
<accession>A0A835CN34</accession>
<feature type="region of interest" description="Disordered" evidence="2">
    <location>
        <begin position="334"/>
        <end position="363"/>
    </location>
</feature>
<dbReference type="AlphaFoldDB" id="A0A835CN34"/>
<comment type="caution">
    <text evidence="3">The sequence shown here is derived from an EMBL/GenBank/DDBJ whole genome shotgun (WGS) entry which is preliminary data.</text>
</comment>
<evidence type="ECO:0000256" key="2">
    <source>
        <dbReference type="SAM" id="MobiDB-lite"/>
    </source>
</evidence>
<feature type="region of interest" description="Disordered" evidence="2">
    <location>
        <begin position="458"/>
        <end position="483"/>
    </location>
</feature>
<feature type="compositionally biased region" description="Low complexity" evidence="2">
    <location>
        <begin position="347"/>
        <end position="363"/>
    </location>
</feature>
<protein>
    <submittedName>
        <fullName evidence="3">Uncharacterized protein</fullName>
    </submittedName>
</protein>
<dbReference type="GO" id="GO:0005737">
    <property type="term" value="C:cytoplasm"/>
    <property type="evidence" value="ECO:0007669"/>
    <property type="project" value="TreeGrafter"/>
</dbReference>
<dbReference type="Pfam" id="PF01135">
    <property type="entry name" value="PCMT"/>
    <property type="match status" value="1"/>
</dbReference>
<name>A0A835CN34_APHGI</name>
<feature type="compositionally biased region" description="Basic and acidic residues" evidence="2">
    <location>
        <begin position="468"/>
        <end position="481"/>
    </location>
</feature>
<evidence type="ECO:0000313" key="3">
    <source>
        <dbReference type="EMBL" id="KAF7990419.1"/>
    </source>
</evidence>
<dbReference type="Gene3D" id="3.40.50.150">
    <property type="entry name" value="Vaccinia Virus protein VP39"/>
    <property type="match status" value="1"/>
</dbReference>
<dbReference type="OrthoDB" id="10257972at2759"/>
<evidence type="ECO:0000313" key="4">
    <source>
        <dbReference type="Proteomes" id="UP000639338"/>
    </source>
</evidence>
<organism evidence="3 4">
    <name type="scientific">Aphidius gifuensis</name>
    <name type="common">Parasitoid wasp</name>
    <dbReference type="NCBI Taxonomy" id="684658"/>
    <lineage>
        <taxon>Eukaryota</taxon>
        <taxon>Metazoa</taxon>
        <taxon>Ecdysozoa</taxon>
        <taxon>Arthropoda</taxon>
        <taxon>Hexapoda</taxon>
        <taxon>Insecta</taxon>
        <taxon>Pterygota</taxon>
        <taxon>Neoptera</taxon>
        <taxon>Endopterygota</taxon>
        <taxon>Hymenoptera</taxon>
        <taxon>Apocrita</taxon>
        <taxon>Ichneumonoidea</taxon>
        <taxon>Braconidae</taxon>
        <taxon>Aphidiinae</taxon>
        <taxon>Aphidius</taxon>
    </lineage>
</organism>
<gene>
    <name evidence="3" type="ORF">HCN44_000224</name>
</gene>
<dbReference type="EMBL" id="JACMRX010000004">
    <property type="protein sequence ID" value="KAF7990419.1"/>
    <property type="molecule type" value="Genomic_DNA"/>
</dbReference>
<keyword evidence="4" id="KW-1185">Reference proteome</keyword>
<dbReference type="InterPro" id="IPR029063">
    <property type="entry name" value="SAM-dependent_MTases_sf"/>
</dbReference>
<feature type="compositionally biased region" description="Acidic residues" evidence="2">
    <location>
        <begin position="415"/>
        <end position="424"/>
    </location>
</feature>
<sequence length="650" mass="74135">MGNVICSSENNDELIDALRILGYIKTKTVERVFRAVDRGDYVFPSHRDVAYKDLSWKVGNIHLSAPCVYSKVMEGLSLEPGLSFLNLGSGTGYLSTMVGLILNHHGTNHGVEINKDCLDYAYEKLDEFKQKSLALDEFDFCEPVFIHGSCLNLEQNRQYDRVYCGAACPENFELFIKQFVKIGGILVMPYKDHLLRIERIDEDNWKHKAMLPVSFATLILPKIDDQSSLQQLPYSQPLSLQELCRCSIRNKLRKSIWLEHPELETKDPIKSGVNKTQPQRSYPHYVVPLYENYERPDSTLSDDEHDQASQTHLLLYVDAHPDEDVTTLQVVRAMAPSRSSTNDNNLTTTTSTTTTTSSTTATTTTTRQCNSDYFNVIDSDVDDDSLDSIEPRQQKSRNCQLTKTKNRKFIYSLSDDSDDEEESPNDTPKKSRMLDDHGYLKLDNDSVRITNEYIQTTQNDDTSPIDETTDRLNDNTDKIESDNSLNDTNNIKCNNINNLHEQYESIAGQSNTNNTTINNDKKKRILLSVNSSFNDSEDDHDDYDKKDELLNKIINNDIKNSWNDSDDEGSCPLMDWSTSTIKPQTKWGIPEGMCNNDVNSCTSTNSITRTPQIFSHNVDINAFSYHMKNKISQLPLPMSLRLYINYNRVL</sequence>
<proteinExistence type="inferred from homology"/>
<dbReference type="InterPro" id="IPR000682">
    <property type="entry name" value="PCMT"/>
</dbReference>
<comment type="similarity">
    <text evidence="1">Belongs to the methyltransferase superfamily. L-isoaspartyl/D-aspartyl protein methyltransferase family.</text>
</comment>
<reference evidence="3 4" key="1">
    <citation type="submission" date="2020-08" db="EMBL/GenBank/DDBJ databases">
        <title>Aphidius gifuensis genome sequencing and assembly.</title>
        <authorList>
            <person name="Du Z."/>
        </authorList>
    </citation>
    <scope>NUCLEOTIDE SEQUENCE [LARGE SCALE GENOMIC DNA]</scope>
    <source>
        <strain evidence="3">YNYX2018</strain>
        <tissue evidence="3">Adults</tissue>
    </source>
</reference>
<dbReference type="Proteomes" id="UP000639338">
    <property type="component" value="Unassembled WGS sequence"/>
</dbReference>
<evidence type="ECO:0000256" key="1">
    <source>
        <dbReference type="ARBA" id="ARBA00005369"/>
    </source>
</evidence>
<dbReference type="SUPFAM" id="SSF53335">
    <property type="entry name" value="S-adenosyl-L-methionine-dependent methyltransferases"/>
    <property type="match status" value="1"/>
</dbReference>
<dbReference type="GO" id="GO:0004719">
    <property type="term" value="F:protein-L-isoaspartate (D-aspartate) O-methyltransferase activity"/>
    <property type="evidence" value="ECO:0007669"/>
    <property type="project" value="InterPro"/>
</dbReference>
<feature type="compositionally biased region" description="Polar residues" evidence="2">
    <location>
        <begin position="337"/>
        <end position="346"/>
    </location>
</feature>
<dbReference type="PANTHER" id="PTHR11579:SF9">
    <property type="entry name" value="PROTEIN-L-ISOASPARTATE O-METHYLTRANSFERASE"/>
    <property type="match status" value="1"/>
</dbReference>